<dbReference type="GO" id="GO:0005524">
    <property type="term" value="F:ATP binding"/>
    <property type="evidence" value="ECO:0007669"/>
    <property type="project" value="UniProtKB-KW"/>
</dbReference>
<dbReference type="InterPro" id="IPR003959">
    <property type="entry name" value="ATPase_AAA_core"/>
</dbReference>
<reference evidence="4" key="1">
    <citation type="journal article" date="2020" name="Microb. Genom.">
        <title>Genetic diversity of clinical and environmental Mucorales isolates obtained from an investigation of mucormycosis cases among solid organ transplant recipients.</title>
        <authorList>
            <person name="Nguyen M.H."/>
            <person name="Kaul D."/>
            <person name="Muto C."/>
            <person name="Cheng S.J."/>
            <person name="Richter R.A."/>
            <person name="Bruno V.M."/>
            <person name="Liu G."/>
            <person name="Beyhan S."/>
            <person name="Sundermann A.J."/>
            <person name="Mounaud S."/>
            <person name="Pasculle A.W."/>
            <person name="Nierman W.C."/>
            <person name="Driscoll E."/>
            <person name="Cumbie R."/>
            <person name="Clancy C.J."/>
            <person name="Dupont C.L."/>
        </authorList>
    </citation>
    <scope>NUCLEOTIDE SEQUENCE</scope>
    <source>
        <strain evidence="4">GL16</strain>
    </source>
</reference>
<dbReference type="PROSITE" id="PS00674">
    <property type="entry name" value="AAA"/>
    <property type="match status" value="1"/>
</dbReference>
<dbReference type="AlphaFoldDB" id="A0A9P6Y532"/>
<dbReference type="InterPro" id="IPR029063">
    <property type="entry name" value="SAM-dependent_MTases_sf"/>
</dbReference>
<dbReference type="GO" id="GO:0005737">
    <property type="term" value="C:cytoplasm"/>
    <property type="evidence" value="ECO:0007669"/>
    <property type="project" value="TreeGrafter"/>
</dbReference>
<evidence type="ECO:0000256" key="2">
    <source>
        <dbReference type="ARBA" id="ARBA00022840"/>
    </source>
</evidence>
<gene>
    <name evidence="4" type="ORF">G6F51_009072</name>
</gene>
<dbReference type="Pfam" id="PF00004">
    <property type="entry name" value="AAA"/>
    <property type="match status" value="2"/>
</dbReference>
<dbReference type="Gene3D" id="3.40.50.150">
    <property type="entry name" value="Vaccinia Virus protein VP39"/>
    <property type="match status" value="1"/>
</dbReference>
<feature type="domain" description="AAA+ ATPase" evidence="3">
    <location>
        <begin position="619"/>
        <end position="757"/>
    </location>
</feature>
<dbReference type="Gene3D" id="1.10.8.60">
    <property type="match status" value="2"/>
</dbReference>
<proteinExistence type="predicted"/>
<dbReference type="SUPFAM" id="SSF52540">
    <property type="entry name" value="P-loop containing nucleoside triphosphate hydrolases"/>
    <property type="match status" value="2"/>
</dbReference>
<dbReference type="Pfam" id="PF10294">
    <property type="entry name" value="Methyltransf_16"/>
    <property type="match status" value="1"/>
</dbReference>
<accession>A0A9P6Y532</accession>
<dbReference type="InterPro" id="IPR027417">
    <property type="entry name" value="P-loop_NTPase"/>
</dbReference>
<keyword evidence="1" id="KW-0547">Nucleotide-binding</keyword>
<dbReference type="Proteomes" id="UP000717996">
    <property type="component" value="Unassembled WGS sequence"/>
</dbReference>
<protein>
    <recommendedName>
        <fullName evidence="3">AAA+ ATPase domain-containing protein</fullName>
    </recommendedName>
</protein>
<sequence length="854" mass="97403">MNDVLKSRKRISHFEQDNAQIKEIKIYVEQVLDAAYGCYVWPSALVLSEFLFYNRTRFLNKIILEVGAGTCLPSLTILKSTQPAHMIVTDIESILPVIHDCLRLNGIQETVWVEALEWGQFGSPKSIDYLIRHTVQAEWDTKIDYIIGSDTFYDPSEFENLLVLVSYVVHQHNQNCVFFTAYQERSPKRSIQYLLDKWDLQCRLIPKDLFEFDELKYIDDQDDESEIKVNSVELSHCRPYYIDGKALPDYHNMVQRRLHGLIVSVGDVAQWNVGGREIQCSIKSISGDQTHYKIDQHITEIEICTERPTKKKNTENGYVKSLVDIISHSFTNSDAYHILGIPTVKSILLHGVSGVGKTTIIKRVAESFACHLYEISIYDLLLYKEEEYTLAEFLNYNPLSLIINKAKHTTPSIVILRDLNALVGGEKSRKLVDILQKEIDKIDNSVCVIGLAHQLSSLPEAFKRTDIFRQHMAIPIPTMPERAQLVKEILQEELDLEGESLEKITTQISLRTSGYVARDLKRLVRQAKLKSLRRRHENQEEVDVADKLAKLSLCVIDEGDFEYALETYRAPQQIEQGTTVPKRNWKELGGYQAIKDRIRQAVLLPLQEPHLFTKLGVKPPSGLLLYGPSGSGKTAIVQALITESKMNVLSIKGPEIFSKYLGETEEKIRKLFNAAKRMAPCIIFIDEMDAIGSKRGLDDVSGGVNERVLSTLLNEMDGVEGRQGVIVIGCTNRPDQIDDAILRPGRLDQLIFVGLPTLEDRVDIIMAYMRRMSVFEDVDPEMIAKKTEFCTGADLENLFREAGTLALRKDMNAQYIRKEDIEDVIVNICERAENQILQGKLDIYERFLHEHNLK</sequence>
<evidence type="ECO:0000256" key="1">
    <source>
        <dbReference type="ARBA" id="ARBA00022741"/>
    </source>
</evidence>
<dbReference type="SUPFAM" id="SSF53335">
    <property type="entry name" value="S-adenosyl-L-methionine-dependent methyltransferases"/>
    <property type="match status" value="1"/>
</dbReference>
<dbReference type="FunFam" id="3.40.50.300:FF:000661">
    <property type="entry name" value="calmodulin-interacting protein 111 isoform X1"/>
    <property type="match status" value="1"/>
</dbReference>
<dbReference type="InterPro" id="IPR003960">
    <property type="entry name" value="ATPase_AAA_CS"/>
</dbReference>
<dbReference type="InterPro" id="IPR050168">
    <property type="entry name" value="AAA_ATPase_domain"/>
</dbReference>
<comment type="caution">
    <text evidence="4">The sequence shown here is derived from an EMBL/GenBank/DDBJ whole genome shotgun (WGS) entry which is preliminary data.</text>
</comment>
<dbReference type="Pfam" id="PF17862">
    <property type="entry name" value="AAA_lid_3"/>
    <property type="match status" value="1"/>
</dbReference>
<dbReference type="EMBL" id="JAANIT010001592">
    <property type="protein sequence ID" value="KAG1539554.1"/>
    <property type="molecule type" value="Genomic_DNA"/>
</dbReference>
<dbReference type="PANTHER" id="PTHR23077">
    <property type="entry name" value="AAA-FAMILY ATPASE"/>
    <property type="match status" value="1"/>
</dbReference>
<dbReference type="InterPro" id="IPR019410">
    <property type="entry name" value="Methyltransf_16"/>
</dbReference>
<organism evidence="4 5">
    <name type="scientific">Rhizopus oryzae</name>
    <name type="common">Mucormycosis agent</name>
    <name type="synonym">Rhizopus arrhizus var. delemar</name>
    <dbReference type="NCBI Taxonomy" id="64495"/>
    <lineage>
        <taxon>Eukaryota</taxon>
        <taxon>Fungi</taxon>
        <taxon>Fungi incertae sedis</taxon>
        <taxon>Mucoromycota</taxon>
        <taxon>Mucoromycotina</taxon>
        <taxon>Mucoromycetes</taxon>
        <taxon>Mucorales</taxon>
        <taxon>Mucorineae</taxon>
        <taxon>Rhizopodaceae</taxon>
        <taxon>Rhizopus</taxon>
    </lineage>
</organism>
<dbReference type="Gene3D" id="3.40.50.300">
    <property type="entry name" value="P-loop containing nucleotide triphosphate hydrolases"/>
    <property type="match status" value="2"/>
</dbReference>
<name>A0A9P6Y532_RHIOR</name>
<dbReference type="InterPro" id="IPR003593">
    <property type="entry name" value="AAA+_ATPase"/>
</dbReference>
<dbReference type="InterPro" id="IPR041569">
    <property type="entry name" value="AAA_lid_3"/>
</dbReference>
<dbReference type="PANTHER" id="PTHR23077:SF27">
    <property type="entry name" value="ATPASE FAMILY GENE 2 PROTEIN HOMOLOG A"/>
    <property type="match status" value="1"/>
</dbReference>
<evidence type="ECO:0000313" key="4">
    <source>
        <dbReference type="EMBL" id="KAG1539554.1"/>
    </source>
</evidence>
<dbReference type="OrthoDB" id="5421at2759"/>
<evidence type="ECO:0000259" key="3">
    <source>
        <dbReference type="SMART" id="SM00382"/>
    </source>
</evidence>
<keyword evidence="2" id="KW-0067">ATP-binding</keyword>
<dbReference type="SMART" id="SM00382">
    <property type="entry name" value="AAA"/>
    <property type="match status" value="2"/>
</dbReference>
<evidence type="ECO:0000313" key="5">
    <source>
        <dbReference type="Proteomes" id="UP000717996"/>
    </source>
</evidence>
<dbReference type="GO" id="GO:0016887">
    <property type="term" value="F:ATP hydrolysis activity"/>
    <property type="evidence" value="ECO:0007669"/>
    <property type="project" value="InterPro"/>
</dbReference>
<feature type="domain" description="AAA+ ATPase" evidence="3">
    <location>
        <begin position="343"/>
        <end position="478"/>
    </location>
</feature>